<dbReference type="InterPro" id="IPR035681">
    <property type="entry name" value="ComA-like_MBL"/>
</dbReference>
<feature type="transmembrane region" description="Helical" evidence="7">
    <location>
        <begin position="389"/>
        <end position="411"/>
    </location>
</feature>
<feature type="transmembrane region" description="Helical" evidence="7">
    <location>
        <begin position="533"/>
        <end position="556"/>
    </location>
</feature>
<feature type="region of interest" description="Disordered" evidence="6">
    <location>
        <begin position="812"/>
        <end position="835"/>
    </location>
</feature>
<evidence type="ECO:0000256" key="3">
    <source>
        <dbReference type="ARBA" id="ARBA00022692"/>
    </source>
</evidence>
<keyword evidence="5 7" id="KW-0472">Membrane</keyword>
<dbReference type="EMBL" id="CAJVAP010000011">
    <property type="protein sequence ID" value="CAG7609095.1"/>
    <property type="molecule type" value="Genomic_DNA"/>
</dbReference>
<feature type="transmembrane region" description="Helical" evidence="7">
    <location>
        <begin position="361"/>
        <end position="380"/>
    </location>
</feature>
<protein>
    <recommendedName>
        <fullName evidence="8">Metallo-beta-lactamase domain-containing protein</fullName>
    </recommendedName>
</protein>
<keyword evidence="2" id="KW-1003">Cell membrane</keyword>
<gene>
    <name evidence="9" type="ORF">LEUCIP111803_01165</name>
</gene>
<feature type="transmembrane region" description="Helical" evidence="7">
    <location>
        <begin position="260"/>
        <end position="279"/>
    </location>
</feature>
<evidence type="ECO:0000256" key="4">
    <source>
        <dbReference type="ARBA" id="ARBA00022989"/>
    </source>
</evidence>
<feature type="transmembrane region" description="Helical" evidence="7">
    <location>
        <begin position="291"/>
        <end position="307"/>
    </location>
</feature>
<feature type="transmembrane region" description="Helical" evidence="7">
    <location>
        <begin position="456"/>
        <end position="478"/>
    </location>
</feature>
<comment type="caution">
    <text evidence="9">The sequence shown here is derived from an EMBL/GenBank/DDBJ whole genome shotgun (WGS) entry which is preliminary data.</text>
</comment>
<comment type="subcellular location">
    <subcellularLocation>
        <location evidence="1">Cell membrane</location>
        <topology evidence="1">Multi-pass membrane protein</topology>
    </subcellularLocation>
</comment>
<feature type="transmembrane region" description="Helical" evidence="7">
    <location>
        <begin position="50"/>
        <end position="71"/>
    </location>
</feature>
<name>A0A916JXS4_9MICO</name>
<keyword evidence="4 7" id="KW-1133">Transmembrane helix</keyword>
<dbReference type="PANTHER" id="PTHR30619:SF1">
    <property type="entry name" value="RECOMBINATION PROTEIN 2"/>
    <property type="match status" value="1"/>
</dbReference>
<evidence type="ECO:0000256" key="6">
    <source>
        <dbReference type="SAM" id="MobiDB-lite"/>
    </source>
</evidence>
<dbReference type="InterPro" id="IPR004477">
    <property type="entry name" value="ComEC_N"/>
</dbReference>
<sequence length="860" mass="88476">MRRERGAGRGTDAPAPVQRSPPGTWRLLLPAFVTWGMAAWSVAVPGTARWVLVAALLSGTLLVSTAVITRTSVRTAAGIRPRAIGASILLCTMLVVVAARIVSQEHAREDTDLAQAADAAAAIEFRVELAGFPRCSGSDGASRAWVRAEAIVPRGRVPVLLWLSETSDAGWAPGRELRVRGVTSRLPPGGAAYAIRVDTAVLAEPDSARAGLGVLASELRAGLRAAAVRQPGAELVPGFAVGDTSLVTDALDAAMQESSLTHLTAVSGANCALVTGAVVRMLALVGVGRRVRTVCAGIGLGGFVVLVGPDASVQRAAVMAAVLLVSGFGGKRAVAPPALGLAMLVLLGADPWQALQPGFSLSVAATAGILLLAAPISGALHRRAWLPQWLALAVSVAVAAQIACGPLLLLLQPGIPAIGVLANVVAGPAAPFGTGIGLLGLLLLPIDEALGGMAVLLASLPARWVASAAHLAAAMPLARWHWPEGWPGALLLAGCEAMAGLAWGLRRGFLSVPGGRRAPPRRPWQAAERTPRAVRAVAAGLAASSAGLLLGVVLVVPVGERAATPRGWAIVACDVGQGDAVLLRDPAHPELTVLVDTGDDPRLLDACLERFGVERIALLVLTHDDRDHVGALPAISDRIDAALISPTVAGERTELRAVVRQLEAAGVPTRIGGAGDRGGAGGLAWRVLAPNHGGAPTDTNAASLVLLVDAGQARVLMLADTGLEEQSRLLEVGTDLRAEVLKVAHHGSRDQDARLPSAVGAGWALVSVGAGNGYGHPNGDALATLSRAGARVLRTDLHGAIALVPDEGGGLSPWVERAGEPPPEGRSRMSVGSPRVEAWQWARRRSRNSDTTRRARPLWC</sequence>
<dbReference type="GO" id="GO:0005886">
    <property type="term" value="C:plasma membrane"/>
    <property type="evidence" value="ECO:0007669"/>
    <property type="project" value="UniProtKB-SubCell"/>
</dbReference>
<reference evidence="9" key="1">
    <citation type="submission" date="2021-06" db="EMBL/GenBank/DDBJ databases">
        <authorList>
            <person name="Criscuolo A."/>
        </authorList>
    </citation>
    <scope>NUCLEOTIDE SEQUENCE</scope>
    <source>
        <strain evidence="9">CIP111803</strain>
    </source>
</reference>
<dbReference type="Pfam" id="PF00753">
    <property type="entry name" value="Lactamase_B"/>
    <property type="match status" value="1"/>
</dbReference>
<organism evidence="9 10">
    <name type="scientific">Leucobacter soli</name>
    <dbReference type="NCBI Taxonomy" id="2812850"/>
    <lineage>
        <taxon>Bacteria</taxon>
        <taxon>Bacillati</taxon>
        <taxon>Actinomycetota</taxon>
        <taxon>Actinomycetes</taxon>
        <taxon>Micrococcales</taxon>
        <taxon>Microbacteriaceae</taxon>
        <taxon>Leucobacter</taxon>
    </lineage>
</organism>
<dbReference type="RefSeq" id="WP_236021996.1">
    <property type="nucleotide sequence ID" value="NZ_CAJVAP010000011.1"/>
</dbReference>
<proteinExistence type="predicted"/>
<dbReference type="InterPro" id="IPR001279">
    <property type="entry name" value="Metallo-B-lactamas"/>
</dbReference>
<keyword evidence="3 7" id="KW-0812">Transmembrane</keyword>
<accession>A0A916JXS4</accession>
<evidence type="ECO:0000313" key="10">
    <source>
        <dbReference type="Proteomes" id="UP000693892"/>
    </source>
</evidence>
<feature type="compositionally biased region" description="Basic and acidic residues" evidence="6">
    <location>
        <begin position="817"/>
        <end position="827"/>
    </location>
</feature>
<evidence type="ECO:0000313" key="9">
    <source>
        <dbReference type="EMBL" id="CAG7609095.1"/>
    </source>
</evidence>
<evidence type="ECO:0000256" key="7">
    <source>
        <dbReference type="SAM" id="Phobius"/>
    </source>
</evidence>
<dbReference type="NCBIfam" id="TIGR00360">
    <property type="entry name" value="ComEC_N-term"/>
    <property type="match status" value="1"/>
</dbReference>
<evidence type="ECO:0000259" key="8">
    <source>
        <dbReference type="SMART" id="SM00849"/>
    </source>
</evidence>
<dbReference type="InterPro" id="IPR052159">
    <property type="entry name" value="Competence_DNA_uptake"/>
</dbReference>
<dbReference type="PANTHER" id="PTHR30619">
    <property type="entry name" value="DNA INTERNALIZATION/COMPETENCE PROTEIN COMEC/REC2"/>
    <property type="match status" value="1"/>
</dbReference>
<dbReference type="CDD" id="cd07731">
    <property type="entry name" value="ComA-like_MBL-fold"/>
    <property type="match status" value="1"/>
</dbReference>
<dbReference type="AlphaFoldDB" id="A0A916JXS4"/>
<evidence type="ECO:0000256" key="1">
    <source>
        <dbReference type="ARBA" id="ARBA00004651"/>
    </source>
</evidence>
<keyword evidence="10" id="KW-1185">Reference proteome</keyword>
<feature type="transmembrane region" description="Helical" evidence="7">
    <location>
        <begin position="83"/>
        <end position="102"/>
    </location>
</feature>
<feature type="domain" description="Metallo-beta-lactamase" evidence="8">
    <location>
        <begin position="577"/>
        <end position="763"/>
    </location>
</feature>
<feature type="transmembrane region" description="Helical" evidence="7">
    <location>
        <begin position="417"/>
        <end position="444"/>
    </location>
</feature>
<dbReference type="Pfam" id="PF03772">
    <property type="entry name" value="Competence"/>
    <property type="match status" value="1"/>
</dbReference>
<feature type="transmembrane region" description="Helical" evidence="7">
    <location>
        <begin position="27"/>
        <end position="44"/>
    </location>
</feature>
<dbReference type="Proteomes" id="UP000693892">
    <property type="component" value="Unassembled WGS sequence"/>
</dbReference>
<evidence type="ECO:0000256" key="2">
    <source>
        <dbReference type="ARBA" id="ARBA00022475"/>
    </source>
</evidence>
<dbReference type="SMART" id="SM00849">
    <property type="entry name" value="Lactamase_B"/>
    <property type="match status" value="1"/>
</dbReference>
<evidence type="ECO:0000256" key="5">
    <source>
        <dbReference type="ARBA" id="ARBA00023136"/>
    </source>
</evidence>
<feature type="transmembrane region" description="Helical" evidence="7">
    <location>
        <begin position="337"/>
        <end position="355"/>
    </location>
</feature>